<reference evidence="3 4" key="1">
    <citation type="submission" date="2017-11" db="EMBL/GenBank/DDBJ databases">
        <title>Reclassification of Bisgaard taxon 5 as Caviibacterium pharyngocola gen. nov., sp. nov.</title>
        <authorList>
            <person name="Christensen H."/>
        </authorList>
    </citation>
    <scope>NUCLEOTIDE SEQUENCE [LARGE SCALE GENOMIC DNA]</scope>
    <source>
        <strain evidence="3 4">7_3</strain>
    </source>
</reference>
<feature type="chain" id="PRO_5014734482" description="Thioredoxin domain-containing protein" evidence="1">
    <location>
        <begin position="19"/>
        <end position="157"/>
    </location>
</feature>
<evidence type="ECO:0000313" key="3">
    <source>
        <dbReference type="EMBL" id="PJG84081.1"/>
    </source>
</evidence>
<dbReference type="InterPro" id="IPR050553">
    <property type="entry name" value="Thioredoxin_ResA/DsbE_sf"/>
</dbReference>
<evidence type="ECO:0000313" key="4">
    <source>
        <dbReference type="Proteomes" id="UP000230282"/>
    </source>
</evidence>
<keyword evidence="4" id="KW-1185">Reference proteome</keyword>
<dbReference type="OrthoDB" id="9799347at2"/>
<feature type="signal peptide" evidence="1">
    <location>
        <begin position="1"/>
        <end position="18"/>
    </location>
</feature>
<dbReference type="SUPFAM" id="SSF52833">
    <property type="entry name" value="Thioredoxin-like"/>
    <property type="match status" value="1"/>
</dbReference>
<dbReference type="PANTHER" id="PTHR42852">
    <property type="entry name" value="THIOL:DISULFIDE INTERCHANGE PROTEIN DSBE"/>
    <property type="match status" value="1"/>
</dbReference>
<feature type="domain" description="Thioredoxin" evidence="2">
    <location>
        <begin position="18"/>
        <end position="145"/>
    </location>
</feature>
<keyword evidence="1" id="KW-0732">Signal</keyword>
<dbReference type="InterPro" id="IPR036249">
    <property type="entry name" value="Thioredoxin-like_sf"/>
</dbReference>
<dbReference type="RefSeq" id="WP_100295676.1">
    <property type="nucleotide sequence ID" value="NZ_PHGZ01000003.1"/>
</dbReference>
<evidence type="ECO:0000259" key="2">
    <source>
        <dbReference type="PROSITE" id="PS51352"/>
    </source>
</evidence>
<dbReference type="InterPro" id="IPR013766">
    <property type="entry name" value="Thioredoxin_domain"/>
</dbReference>
<dbReference type="PANTHER" id="PTHR42852:SF16">
    <property type="entry name" value="THIOL:DISULFIDE INTERCHANGE PROTEIN TLPA"/>
    <property type="match status" value="1"/>
</dbReference>
<comment type="caution">
    <text evidence="3">The sequence shown here is derived from an EMBL/GenBank/DDBJ whole genome shotgun (WGS) entry which is preliminary data.</text>
</comment>
<organism evidence="3 4">
    <name type="scientific">Caviibacterium pharyngocola</name>
    <dbReference type="NCBI Taxonomy" id="28159"/>
    <lineage>
        <taxon>Bacteria</taxon>
        <taxon>Pseudomonadati</taxon>
        <taxon>Pseudomonadota</taxon>
        <taxon>Gammaproteobacteria</taxon>
        <taxon>Pasteurellales</taxon>
        <taxon>Pasteurellaceae</taxon>
        <taxon>Caviibacterium</taxon>
    </lineage>
</organism>
<evidence type="ECO:0000256" key="1">
    <source>
        <dbReference type="SAM" id="SignalP"/>
    </source>
</evidence>
<dbReference type="Gene3D" id="3.40.30.10">
    <property type="entry name" value="Glutaredoxin"/>
    <property type="match status" value="1"/>
</dbReference>
<dbReference type="PROSITE" id="PS51352">
    <property type="entry name" value="THIOREDOXIN_2"/>
    <property type="match status" value="1"/>
</dbReference>
<protein>
    <recommendedName>
        <fullName evidence="2">Thioredoxin domain-containing protein</fullName>
    </recommendedName>
</protein>
<gene>
    <name evidence="3" type="ORF">CVP04_01115</name>
</gene>
<accession>A0A2M8RYX3</accession>
<dbReference type="Proteomes" id="UP000230282">
    <property type="component" value="Unassembled WGS sequence"/>
</dbReference>
<dbReference type="AlphaFoldDB" id="A0A2M8RYX3"/>
<dbReference type="CDD" id="cd02966">
    <property type="entry name" value="TlpA_like_family"/>
    <property type="match status" value="1"/>
</dbReference>
<dbReference type="InterPro" id="IPR013740">
    <property type="entry name" value="Redoxin"/>
</dbReference>
<dbReference type="Pfam" id="PF08534">
    <property type="entry name" value="Redoxin"/>
    <property type="match status" value="1"/>
</dbReference>
<dbReference type="EMBL" id="PHGZ01000003">
    <property type="protein sequence ID" value="PJG84081.1"/>
    <property type="molecule type" value="Genomic_DNA"/>
</dbReference>
<name>A0A2M8RYX3_9PAST</name>
<proteinExistence type="predicted"/>
<sequence>MKKLFISIILLFSMTSFAKENINLSGIQLKDLNNDTVTLDQYHGKKVYLKAWASWCPICLAGLDEIEQLSIDKNKKFEVVTIVSPGHKGEKMTEQFIEWYNGLEYKNITVLLDEQGEIIKTAGIRGYPSSLILDENLDVIKTIPGHLGVEQINSYIK</sequence>
<dbReference type="GO" id="GO:0016491">
    <property type="term" value="F:oxidoreductase activity"/>
    <property type="evidence" value="ECO:0007669"/>
    <property type="project" value="InterPro"/>
</dbReference>